<keyword evidence="3" id="KW-1185">Reference proteome</keyword>
<reference evidence="2 3" key="1">
    <citation type="submission" date="2017-11" db="EMBL/GenBank/DDBJ databases">
        <title>De-novo sequencing of pomegranate (Punica granatum L.) genome.</title>
        <authorList>
            <person name="Akparov Z."/>
            <person name="Amiraslanov A."/>
            <person name="Hajiyeva S."/>
            <person name="Abbasov M."/>
            <person name="Kaur K."/>
            <person name="Hamwieh A."/>
            <person name="Solovyev V."/>
            <person name="Salamov A."/>
            <person name="Braich B."/>
            <person name="Kosarev P."/>
            <person name="Mahmoud A."/>
            <person name="Hajiyev E."/>
            <person name="Babayeva S."/>
            <person name="Izzatullayeva V."/>
            <person name="Mammadov A."/>
            <person name="Mammadov A."/>
            <person name="Sharifova S."/>
            <person name="Ojaghi J."/>
            <person name="Eynullazada K."/>
            <person name="Bayramov B."/>
            <person name="Abdulazimova A."/>
            <person name="Shahmuradov I."/>
        </authorList>
    </citation>
    <scope>NUCLEOTIDE SEQUENCE [LARGE SCALE GENOMIC DNA]</scope>
    <source>
        <strain evidence="3">cv. AG2017</strain>
        <tissue evidence="2">Leaf</tissue>
    </source>
</reference>
<feature type="region of interest" description="Disordered" evidence="1">
    <location>
        <begin position="124"/>
        <end position="173"/>
    </location>
</feature>
<evidence type="ECO:0000313" key="3">
    <source>
        <dbReference type="Proteomes" id="UP000233551"/>
    </source>
</evidence>
<dbReference type="AlphaFoldDB" id="A0A2I0HHB7"/>
<gene>
    <name evidence="2" type="ORF">CRG98_048527</name>
</gene>
<dbReference type="InterPro" id="IPR008480">
    <property type="entry name" value="DUF761_pln"/>
</dbReference>
<protein>
    <submittedName>
        <fullName evidence="2">Uncharacterized protein</fullName>
    </submittedName>
</protein>
<evidence type="ECO:0000256" key="1">
    <source>
        <dbReference type="SAM" id="MobiDB-lite"/>
    </source>
</evidence>
<name>A0A2I0HHB7_PUNGR</name>
<comment type="caution">
    <text evidence="2">The sequence shown here is derived from an EMBL/GenBank/DDBJ whole genome shotgun (WGS) entry which is preliminary data.</text>
</comment>
<dbReference type="Proteomes" id="UP000233551">
    <property type="component" value="Unassembled WGS sequence"/>
</dbReference>
<proteinExistence type="predicted"/>
<dbReference type="Pfam" id="PF05553">
    <property type="entry name" value="DUF761"/>
    <property type="match status" value="1"/>
</dbReference>
<sequence length="210" mass="23227">MSCLSLSLKLPPARKAWKIFTSKLQKKLPNFHRRPNKLTYHRSLRTHKLPRALGTTNKAVPMRVHGKNRPSSSDKLVKSRPHQPRLYAFKKRNAPVFVDKLFKDPTCTNSTLSVTELGDYKTGVRGIKESSGSGSGSGTSDCKESDMPTGPEDAGMPCGGDGGGDDDDCMWESVGLASPSMQNIDERAEAFIAKFWAEMKNQEAMARRQL</sequence>
<dbReference type="EMBL" id="PGOL01009195">
    <property type="protein sequence ID" value="PKI31081.1"/>
    <property type="molecule type" value="Genomic_DNA"/>
</dbReference>
<accession>A0A2I0HHB7</accession>
<organism evidence="2 3">
    <name type="scientific">Punica granatum</name>
    <name type="common">Pomegranate</name>
    <dbReference type="NCBI Taxonomy" id="22663"/>
    <lineage>
        <taxon>Eukaryota</taxon>
        <taxon>Viridiplantae</taxon>
        <taxon>Streptophyta</taxon>
        <taxon>Embryophyta</taxon>
        <taxon>Tracheophyta</taxon>
        <taxon>Spermatophyta</taxon>
        <taxon>Magnoliopsida</taxon>
        <taxon>eudicotyledons</taxon>
        <taxon>Gunneridae</taxon>
        <taxon>Pentapetalae</taxon>
        <taxon>rosids</taxon>
        <taxon>malvids</taxon>
        <taxon>Myrtales</taxon>
        <taxon>Lythraceae</taxon>
        <taxon>Punica</taxon>
    </lineage>
</organism>
<evidence type="ECO:0000313" key="2">
    <source>
        <dbReference type="EMBL" id="PKI31081.1"/>
    </source>
</evidence>